<accession>A0ACB7EF92</accession>
<sequence>MAAEADKVEPADSEQDEGEDVYEVERIIDMRVEEGEVLYRVRWKNYCSDDDTWEPEAHLEDCREVLLAFKKSMADAKAKKEAETKKSVKLLPTKSDVFDADSESDSDRDRPTDAPLKKKKKTKIREEEEEPPPKEKKKKKKDKRKEEFRPLPAPETDEEEEERALTPTSPPKEKKTELKKRVVDSEEDDDEPVPSKKHKKEKGKEGGKHKKEKGEEGKKKKGKKEKKIETSEDEAAAPLEDDLSDGASESQMDDSASTDTAAKSAEKSRADDKSKQKKGKWEVKLQGIKDLIHDKKNRKPDATQKESSLQKLKSLTSKSKEEAAPLSDSSDSSTLHKKAKSKGQESSSAPPKVPSASASSSSSSSSVTATGSTKGKEEEVVAKEEPVLGPKDATGSTNLFEKFLLNCEAKDRAPRRQPVHQPTPEKTTPTPTTTTTSKPAKVAGKSEKNPKQSKDSPAQKGEPEKTEKAKQLDVLKPGQSYGFTLDSDEREGEDSAAKQRSGDESRERREKPEDTQRPGWERKTPTDDRRKRKEDSEPRLFMACDDNQDIQDTPEGADKSDKGQATLSLGMDLNLDWMTLDDFQKHLNGEDEILSGPPLSPSELRDAVKSGDYMAVKLALNSKEDYNLDQEIGYSLKRAAEIAFGESRMTEDSDTESEVKKFIHLLDTKWNECFTRKALALSLKQEVKKVEVDKSTVTEDLIKLHRFITGEEDEARKELKESPSLSTWKKLSEATLADVCLFNRGRVGNIGRMLLQTYTCKKSRGTFVPSADQIRKSTKLELDLGASFTRLELEGQYGRNMLVLLTERMVLSIDLLIENREQAGVSKTNPYLFARTEGPSFIRGLDCFRRAAMECGVKNPEALLSSSLREQIASCWQLMSLTEHELEKVAKLVGRSSQECYRLSRNPSQLEEVSKQLLKIDQTLPSSPPRTARDGTVQKAALKRRPWTEKEQAAVKRYLCEFIRTMKVPGKKECNACIAAEPDLGGRSWTDVKNYVHNTLQTIRRRNNQQHSEGNVNESTKTAIQTTKKDLEDTNIDVSGMSLSMLAAAGGQDDILRLLIKKGVRVNGRQKNGTTALMHAAEKNFLTTVAILLEAGSYVNAQTLGGETALMKACKRGNTDVVRLLVENGADCNILSKHKNTAMYFAKLSNNLMVCDLIKDHISMLSSVAEDTIRAYFESRLVLLEPVFPLACHRLCEGPDFSMEFGFKTQPQPEGSGILLFIFHANFLNEITARLCGPCSVHAVVLNDKFQLPIFLDSHFIYSFSPVPGINRLFIRLAEAPTAKVVALAMDGESEPNPVIAEEAGERVEPMDATPSPQQQTTPPPEEAGEAVSMVTEDGATKEGGTEDNDDDVVLVEEEAVAQPSATTLSQDTPSTDCLEPDAAVETVDTSTATMPSKTLSSPASSSTSQAVEPLKPPTTAAEPIVIDDEEDPEQKDNSSSSPAHPGGASASPGVLSSTEPDSEIRISSVTTLGSSSQKGSATISAANTPPHSADVQEDMNLMITSVTSLQGGMAAVTAEGEGQAEENGLQISSTFSLNPDTPPGRPTASFNPGRGSGPMGQLVQNGDTGTHNRADSWISQSASVPRNQKQTGVDSPSPATSLPKPPGQSSSSTSSSGSQNQPRTVKVTCANCKKPLKKGQTAYQRKGSTHLFCSTTCLSAFSHKPAPKKSCTMCKKDITNMKGTIVAQVDSSESFQEFCSTGCLGAYENKQNPPKSGLKTKCTVCGKLTEIRHEVSFKTVTHKICSDTCFNVYRRANGLIMNCCEQCGDYLPSRASANHFLLVDGQQKRFCCQNCIKDYKQAHSKLASCLTCKTLIKTGEVLHSLGAGGTMGSYCSVNCMNKGKLASTSFHNTEPTCHFCKRNSLPQYQATLPEGNILNFCSSQCVTKFQNATLQTATNGQTPLSTTTNNNTVQLKCNYCRGAFSLKPEILDWEDKVYQFCSKACCEDYKKLHCIVTFCEYCQEEKTLHETVKFSGVKRPFCSEGCKLLFKQDFIKRLGLKCVSCNHCNQLCKRGVTRQLGGMTRDFCGDACAKKFNDWYFKAARCDCCKVQGNLTESVMWRAEMKHFCDQECLLKFYCQQNEPIMVTQKGPENTTLGKDLMYFLFTGYEMQGAKLGLVNQGSVAYSGGGLMRDVKNKAVLCKPLTLTKATYCKPHMQSKLLQTDVDDGVKREYIPVPIPVPVFIPMPMNMYSQVTPTPVSLPVPVPVPVFLPTTLQGAEQIIQTIQELQNKMPSDPLEADLLSMAEMIAEDQKPDVKVEVKRERDVKESSSSSNSEEEKQEEEEEEEDGEEDKYEPDLDLEADFPQASDPVPALEGMDEDMGFSLPPVLTEEQVEPAPRPQSRRKGNKRQAVEESPDLASSSSSHPTGRHSEGRSLPLKARYGIHAWKRWALSLSNQSDDTKVKGSSKPGRGKSNLLSLSSEELNAALSQFVREVCRPSGERYSPDSILYLCLGIQQHLHANGRKDDLFGDPCYQQFGEELNKVLKDWQPSVLPDGSLWGRVEEQSLWSSRQLGEQSPAALLRSLVYLNTKYFGLRTVEQHLRLSFANVYGPDTVHPDTKETTVCIRVPSISQDHHVKTESGKRKRQLEDSDQDYEPDEDSGGSTVRCPVQKHECRLYDLYRAKCPALLRERLDVFYVQPDPACSPDDPLWFSSTPLERQILESLLTRVLLVRDIYTDKQHLEEEEEEEEEDAGEAAGGE</sequence>
<keyword evidence="2" id="KW-1185">Reference proteome</keyword>
<organism evidence="1 2">
    <name type="scientific">Nibea albiflora</name>
    <name type="common">Yellow drum</name>
    <name type="synonym">Corvina albiflora</name>
    <dbReference type="NCBI Taxonomy" id="240163"/>
    <lineage>
        <taxon>Eukaryota</taxon>
        <taxon>Metazoa</taxon>
        <taxon>Chordata</taxon>
        <taxon>Craniata</taxon>
        <taxon>Vertebrata</taxon>
        <taxon>Euteleostomi</taxon>
        <taxon>Actinopterygii</taxon>
        <taxon>Neopterygii</taxon>
        <taxon>Teleostei</taxon>
        <taxon>Neoteleostei</taxon>
        <taxon>Acanthomorphata</taxon>
        <taxon>Eupercaria</taxon>
        <taxon>Sciaenidae</taxon>
        <taxon>Nibea</taxon>
    </lineage>
</organism>
<evidence type="ECO:0000313" key="1">
    <source>
        <dbReference type="EMBL" id="KAG8000878.1"/>
    </source>
</evidence>
<protein>
    <submittedName>
        <fullName evidence="1">Zinc finger MYM-type protein 2</fullName>
    </submittedName>
</protein>
<dbReference type="Proteomes" id="UP000805704">
    <property type="component" value="Chromosome 8"/>
</dbReference>
<proteinExistence type="predicted"/>
<dbReference type="EMBL" id="CM024796">
    <property type="protein sequence ID" value="KAG8000878.1"/>
    <property type="molecule type" value="Genomic_DNA"/>
</dbReference>
<name>A0ACB7EF92_NIBAL</name>
<reference evidence="1" key="1">
    <citation type="submission" date="2020-04" db="EMBL/GenBank/DDBJ databases">
        <title>A chromosome-scale assembly and high-density genetic map of the yellow drum (Nibea albiflora) genome.</title>
        <authorList>
            <person name="Xu D."/>
            <person name="Zhang W."/>
            <person name="Chen R."/>
            <person name="Tan P."/>
            <person name="Wang L."/>
            <person name="Song H."/>
            <person name="Tian L."/>
            <person name="Zhu Q."/>
            <person name="Wang B."/>
        </authorList>
    </citation>
    <scope>NUCLEOTIDE SEQUENCE</scope>
    <source>
        <strain evidence="1">ZJHYS-2018</strain>
    </source>
</reference>
<comment type="caution">
    <text evidence="1">The sequence shown here is derived from an EMBL/GenBank/DDBJ whole genome shotgun (WGS) entry which is preliminary data.</text>
</comment>
<gene>
    <name evidence="1" type="primary">ZMYM2</name>
    <name evidence="1" type="ORF">GBF38_018159</name>
</gene>
<evidence type="ECO:0000313" key="2">
    <source>
        <dbReference type="Proteomes" id="UP000805704"/>
    </source>
</evidence>